<dbReference type="GO" id="GO:0005886">
    <property type="term" value="C:plasma membrane"/>
    <property type="evidence" value="ECO:0007669"/>
    <property type="project" value="UniProtKB-SubCell"/>
</dbReference>
<evidence type="ECO:0000313" key="8">
    <source>
        <dbReference type="EMBL" id="KPL80640.1"/>
    </source>
</evidence>
<organism evidence="8 9">
    <name type="scientific">Levilinea saccharolytica</name>
    <dbReference type="NCBI Taxonomy" id="229921"/>
    <lineage>
        <taxon>Bacteria</taxon>
        <taxon>Bacillati</taxon>
        <taxon>Chloroflexota</taxon>
        <taxon>Anaerolineae</taxon>
        <taxon>Anaerolineales</taxon>
        <taxon>Anaerolineaceae</taxon>
        <taxon>Levilinea</taxon>
    </lineage>
</organism>
<accession>A0A0P6XXI5</accession>
<feature type="domain" description="ABC-2 type transporter transmembrane" evidence="7">
    <location>
        <begin position="19"/>
        <end position="378"/>
    </location>
</feature>
<feature type="transmembrane region" description="Helical" evidence="6">
    <location>
        <begin position="364"/>
        <end position="383"/>
    </location>
</feature>
<name>A0A0P6XXI5_9CHLR</name>
<reference evidence="8 9" key="1">
    <citation type="submission" date="2015-07" db="EMBL/GenBank/DDBJ databases">
        <title>Genome sequence of Levilinea saccharolytica DSM 16555.</title>
        <authorList>
            <person name="Hemp J."/>
            <person name="Ward L.M."/>
            <person name="Pace L.A."/>
            <person name="Fischer W.W."/>
        </authorList>
    </citation>
    <scope>NUCLEOTIDE SEQUENCE [LARGE SCALE GENOMIC DNA]</scope>
    <source>
        <strain evidence="8 9">KIBI-1</strain>
    </source>
</reference>
<evidence type="ECO:0000256" key="4">
    <source>
        <dbReference type="ARBA" id="ARBA00022989"/>
    </source>
</evidence>
<dbReference type="InterPro" id="IPR013525">
    <property type="entry name" value="ABC2_TM"/>
</dbReference>
<dbReference type="InterPro" id="IPR051449">
    <property type="entry name" value="ABC-2_transporter_component"/>
</dbReference>
<evidence type="ECO:0000313" key="9">
    <source>
        <dbReference type="Proteomes" id="UP000050501"/>
    </source>
</evidence>
<dbReference type="PANTHER" id="PTHR30294:SF29">
    <property type="entry name" value="MULTIDRUG ABC TRANSPORTER PERMEASE YBHS-RELATED"/>
    <property type="match status" value="1"/>
</dbReference>
<keyword evidence="3 6" id="KW-0812">Transmembrane</keyword>
<dbReference type="STRING" id="229921.ADN01_10880"/>
<evidence type="ECO:0000256" key="1">
    <source>
        <dbReference type="ARBA" id="ARBA00004651"/>
    </source>
</evidence>
<protein>
    <recommendedName>
        <fullName evidence="7">ABC-2 type transporter transmembrane domain-containing protein</fullName>
    </recommendedName>
</protein>
<evidence type="ECO:0000256" key="5">
    <source>
        <dbReference type="ARBA" id="ARBA00023136"/>
    </source>
</evidence>
<evidence type="ECO:0000256" key="6">
    <source>
        <dbReference type="SAM" id="Phobius"/>
    </source>
</evidence>
<feature type="transmembrane region" description="Helical" evidence="6">
    <location>
        <begin position="184"/>
        <end position="205"/>
    </location>
</feature>
<evidence type="ECO:0000256" key="2">
    <source>
        <dbReference type="ARBA" id="ARBA00022475"/>
    </source>
</evidence>
<comment type="subcellular location">
    <subcellularLocation>
        <location evidence="1">Cell membrane</location>
        <topology evidence="1">Multi-pass membrane protein</topology>
    </subcellularLocation>
</comment>
<dbReference type="Pfam" id="PF12698">
    <property type="entry name" value="ABC2_membrane_3"/>
    <property type="match status" value="1"/>
</dbReference>
<dbReference type="AlphaFoldDB" id="A0A0P6XXI5"/>
<keyword evidence="9" id="KW-1185">Reference proteome</keyword>
<proteinExistence type="predicted"/>
<gene>
    <name evidence="8" type="ORF">ADN01_10880</name>
</gene>
<keyword evidence="5 6" id="KW-0472">Membrane</keyword>
<dbReference type="OrthoDB" id="142621at2"/>
<keyword evidence="4 6" id="KW-1133">Transmembrane helix</keyword>
<sequence>MSKMGLVFRQEIRQTVMRRSFFISLVLMPLIVGVVFWVINVSSAEDPAANENPLAELVMPAKEALPEGVVDDSGLMGALPEDAQEDLIRYDSEAAARAALDAGEIEAFYVIPPDYLSSGKATYVTSSPNPLEQGRNVHRLETALNAGLIQDETLAARLENPMELEVQTLSEAPQRDADNVMTFLLPYMVAMLFYAVIFSSASLMLNSISTEKENYVMEILMTSVSPQAMMTGKILALGLVGLFQTLVWSGIGFAFTRLAGKAVIPAEFQISPVLLVWGGLFFVSGYALYASFMAGAGALAPNLREASQVTFLVMVPMIIPLMMIGALSQNPDGALSVGLSLFPLTAPVAMMARMAATEVPLWQGGLSLGLVIVSAVLAVRWVGGLFRTQTLLSGQTFNVKLFLRALVGKA</sequence>
<dbReference type="Proteomes" id="UP000050501">
    <property type="component" value="Unassembled WGS sequence"/>
</dbReference>
<evidence type="ECO:0000259" key="7">
    <source>
        <dbReference type="Pfam" id="PF12698"/>
    </source>
</evidence>
<dbReference type="RefSeq" id="WP_062417754.1">
    <property type="nucleotide sequence ID" value="NZ_DF967974.1"/>
</dbReference>
<dbReference type="PANTHER" id="PTHR30294">
    <property type="entry name" value="MEMBRANE COMPONENT OF ABC TRANSPORTER YHHJ-RELATED"/>
    <property type="match status" value="1"/>
</dbReference>
<keyword evidence="2" id="KW-1003">Cell membrane</keyword>
<comment type="caution">
    <text evidence="8">The sequence shown here is derived from an EMBL/GenBank/DDBJ whole genome shotgun (WGS) entry which is preliminary data.</text>
</comment>
<feature type="transmembrane region" description="Helical" evidence="6">
    <location>
        <begin position="309"/>
        <end position="327"/>
    </location>
</feature>
<feature type="transmembrane region" description="Helical" evidence="6">
    <location>
        <begin position="21"/>
        <end position="39"/>
    </location>
</feature>
<feature type="transmembrane region" description="Helical" evidence="6">
    <location>
        <begin position="275"/>
        <end position="297"/>
    </location>
</feature>
<evidence type="ECO:0000256" key="3">
    <source>
        <dbReference type="ARBA" id="ARBA00022692"/>
    </source>
</evidence>
<feature type="transmembrane region" description="Helical" evidence="6">
    <location>
        <begin position="234"/>
        <end position="255"/>
    </location>
</feature>
<dbReference type="GO" id="GO:0140359">
    <property type="term" value="F:ABC-type transporter activity"/>
    <property type="evidence" value="ECO:0007669"/>
    <property type="project" value="InterPro"/>
</dbReference>
<dbReference type="EMBL" id="LGCM01000039">
    <property type="protein sequence ID" value="KPL80640.1"/>
    <property type="molecule type" value="Genomic_DNA"/>
</dbReference>